<comment type="function">
    <text evidence="2">Purine salvage pathway enzyme that catalyzes the transfer of the ribosyl-5-phosphate group from 5-phospho-alpha-D-ribose 1-diphosphate (PRPP) to the N9 position of the 6-oxopurines hypoxanthine and guanine to form the corresponding ribonucleotides IMP (inosine 5'-monophosphate) and GMP (guanosine 5'-monophosphate), with the release of PPi.</text>
</comment>
<comment type="pathway">
    <text evidence="4 16">Purine metabolism; IMP biosynthesis via salvage pathway; IMP from hypoxanthine: step 1/1.</text>
</comment>
<comment type="catalytic activity">
    <reaction evidence="14">
        <text>GMP + diphosphate = guanine + 5-phospho-alpha-D-ribose 1-diphosphate</text>
        <dbReference type="Rhea" id="RHEA:25424"/>
        <dbReference type="ChEBI" id="CHEBI:16235"/>
        <dbReference type="ChEBI" id="CHEBI:33019"/>
        <dbReference type="ChEBI" id="CHEBI:58017"/>
        <dbReference type="ChEBI" id="CHEBI:58115"/>
        <dbReference type="EC" id="2.4.2.8"/>
    </reaction>
    <physiologicalReaction direction="right-to-left" evidence="14">
        <dbReference type="Rhea" id="RHEA:25426"/>
    </physiologicalReaction>
</comment>
<dbReference type="Gene3D" id="3.40.50.2020">
    <property type="match status" value="1"/>
</dbReference>
<dbReference type="GO" id="GO:0000287">
    <property type="term" value="F:magnesium ion binding"/>
    <property type="evidence" value="ECO:0007669"/>
    <property type="project" value="TreeGrafter"/>
</dbReference>
<dbReference type="GO" id="GO:0000166">
    <property type="term" value="F:nucleotide binding"/>
    <property type="evidence" value="ECO:0007669"/>
    <property type="project" value="UniProtKB-KW"/>
</dbReference>
<dbReference type="GO" id="GO:0006166">
    <property type="term" value="P:purine ribonucleoside salvage"/>
    <property type="evidence" value="ECO:0007669"/>
    <property type="project" value="UniProtKB-KW"/>
</dbReference>
<evidence type="ECO:0000256" key="16">
    <source>
        <dbReference type="RuleBase" id="RU364099"/>
    </source>
</evidence>
<evidence type="ECO:0000256" key="11">
    <source>
        <dbReference type="ARBA" id="ARBA00022726"/>
    </source>
</evidence>
<dbReference type="RefSeq" id="WP_092449467.1">
    <property type="nucleotide sequence ID" value="NZ_FOJI01000001.1"/>
</dbReference>
<evidence type="ECO:0000259" key="17">
    <source>
        <dbReference type="Pfam" id="PF00156"/>
    </source>
</evidence>
<dbReference type="NCBIfam" id="TIGR01203">
    <property type="entry name" value="HGPRTase"/>
    <property type="match status" value="1"/>
</dbReference>
<evidence type="ECO:0000256" key="6">
    <source>
        <dbReference type="ARBA" id="ARBA00008391"/>
    </source>
</evidence>
<evidence type="ECO:0000256" key="2">
    <source>
        <dbReference type="ARBA" id="ARBA00002049"/>
    </source>
</evidence>
<dbReference type="FunFam" id="3.40.50.2020:FF:000006">
    <property type="entry name" value="Hypoxanthine phosphoribosyltransferase"/>
    <property type="match status" value="1"/>
</dbReference>
<keyword evidence="11 16" id="KW-0660">Purine salvage</keyword>
<dbReference type="CDD" id="cd06223">
    <property type="entry name" value="PRTases_typeI"/>
    <property type="match status" value="1"/>
</dbReference>
<dbReference type="STRING" id="99656.SAMN05421659_10189"/>
<dbReference type="InterPro" id="IPR050408">
    <property type="entry name" value="HGPRT"/>
</dbReference>
<dbReference type="GO" id="GO:0006178">
    <property type="term" value="P:guanine salvage"/>
    <property type="evidence" value="ECO:0007669"/>
    <property type="project" value="TreeGrafter"/>
</dbReference>
<keyword evidence="10 16" id="KW-0479">Metal-binding</keyword>
<sequence length="175" mass="19752">MKLEHDISVLISEEELDNKILELGTKISKDYEGKCVHLICILKGSIFFTCELAKRITVPVTLDFISVSSYGSGTVSSGSINIKKELDESIEGKDVIVIEDIIDSGRTLSFLIPMLKDRKPNSLKLCTMLDKPERREFGIQVDYNGFQIPDKFVVGYGLDYDQKYRNLPYIGVVHL</sequence>
<dbReference type="OrthoDB" id="9802824at2"/>
<proteinExistence type="inferred from homology"/>
<evidence type="ECO:0000256" key="13">
    <source>
        <dbReference type="ARBA" id="ARBA00022842"/>
    </source>
</evidence>
<dbReference type="AlphaFoldDB" id="A0A1I0M1J0"/>
<comment type="catalytic activity">
    <reaction evidence="15">
        <text>IMP + diphosphate = hypoxanthine + 5-phospho-alpha-D-ribose 1-diphosphate</text>
        <dbReference type="Rhea" id="RHEA:17973"/>
        <dbReference type="ChEBI" id="CHEBI:17368"/>
        <dbReference type="ChEBI" id="CHEBI:33019"/>
        <dbReference type="ChEBI" id="CHEBI:58017"/>
        <dbReference type="ChEBI" id="CHEBI:58053"/>
        <dbReference type="EC" id="2.4.2.8"/>
    </reaction>
    <physiologicalReaction direction="right-to-left" evidence="15">
        <dbReference type="Rhea" id="RHEA:17975"/>
    </physiologicalReaction>
</comment>
<dbReference type="GO" id="GO:0004422">
    <property type="term" value="F:hypoxanthine phosphoribosyltransferase activity"/>
    <property type="evidence" value="ECO:0007669"/>
    <property type="project" value="InterPro"/>
</dbReference>
<dbReference type="SUPFAM" id="SSF53271">
    <property type="entry name" value="PRTase-like"/>
    <property type="match status" value="1"/>
</dbReference>
<gene>
    <name evidence="18" type="ORF">SAMN05421659_10189</name>
</gene>
<evidence type="ECO:0000256" key="8">
    <source>
        <dbReference type="ARBA" id="ARBA00022676"/>
    </source>
</evidence>
<evidence type="ECO:0000313" key="19">
    <source>
        <dbReference type="Proteomes" id="UP000199701"/>
    </source>
</evidence>
<dbReference type="InterPro" id="IPR005904">
    <property type="entry name" value="Hxn_phspho_trans"/>
</dbReference>
<dbReference type="UniPathway" id="UPA00591">
    <property type="reaction ID" value="UER00648"/>
</dbReference>
<comment type="cofactor">
    <cofactor evidence="1 16">
        <name>Mg(2+)</name>
        <dbReference type="ChEBI" id="CHEBI:18420"/>
    </cofactor>
</comment>
<comment type="pathway">
    <text evidence="5">Purine metabolism; GMP biosynthesis via salvage pathway; GMP from guanine: step 1/1.</text>
</comment>
<evidence type="ECO:0000256" key="7">
    <source>
        <dbReference type="ARBA" id="ARBA00022490"/>
    </source>
</evidence>
<accession>A0A1I0M1J0</accession>
<organism evidence="18 19">
    <name type="scientific">[Clostridium] fimetarium</name>
    <dbReference type="NCBI Taxonomy" id="99656"/>
    <lineage>
        <taxon>Bacteria</taxon>
        <taxon>Bacillati</taxon>
        <taxon>Bacillota</taxon>
        <taxon>Clostridia</taxon>
        <taxon>Lachnospirales</taxon>
        <taxon>Lachnospiraceae</taxon>
    </lineage>
</organism>
<evidence type="ECO:0000256" key="10">
    <source>
        <dbReference type="ARBA" id="ARBA00022723"/>
    </source>
</evidence>
<feature type="domain" description="Phosphoribosyltransferase" evidence="17">
    <location>
        <begin position="16"/>
        <end position="160"/>
    </location>
</feature>
<keyword evidence="19" id="KW-1185">Reference proteome</keyword>
<keyword evidence="8 16" id="KW-0328">Glycosyltransferase</keyword>
<comment type="similarity">
    <text evidence="6 16">Belongs to the purine/pyrimidine phosphoribosyltransferase family.</text>
</comment>
<dbReference type="Pfam" id="PF00156">
    <property type="entry name" value="Pribosyltran"/>
    <property type="match status" value="1"/>
</dbReference>
<evidence type="ECO:0000256" key="4">
    <source>
        <dbReference type="ARBA" id="ARBA00004669"/>
    </source>
</evidence>
<dbReference type="EMBL" id="FOJI01000001">
    <property type="protein sequence ID" value="SEV82297.1"/>
    <property type="molecule type" value="Genomic_DNA"/>
</dbReference>
<dbReference type="GO" id="GO:0046100">
    <property type="term" value="P:hypoxanthine metabolic process"/>
    <property type="evidence" value="ECO:0007669"/>
    <property type="project" value="TreeGrafter"/>
</dbReference>
<dbReference type="GO" id="GO:0052657">
    <property type="term" value="F:guanine phosphoribosyltransferase activity"/>
    <property type="evidence" value="ECO:0007669"/>
    <property type="project" value="UniProtKB-ARBA"/>
</dbReference>
<evidence type="ECO:0000256" key="15">
    <source>
        <dbReference type="ARBA" id="ARBA00049402"/>
    </source>
</evidence>
<evidence type="ECO:0000256" key="1">
    <source>
        <dbReference type="ARBA" id="ARBA00001946"/>
    </source>
</evidence>
<dbReference type="PANTHER" id="PTHR43340:SF1">
    <property type="entry name" value="HYPOXANTHINE PHOSPHORIBOSYLTRANSFERASE"/>
    <property type="match status" value="1"/>
</dbReference>
<name>A0A1I0M1J0_9FIRM</name>
<dbReference type="InterPro" id="IPR000836">
    <property type="entry name" value="PRTase_dom"/>
</dbReference>
<comment type="subcellular location">
    <subcellularLocation>
        <location evidence="3 16">Cytoplasm</location>
    </subcellularLocation>
</comment>
<evidence type="ECO:0000256" key="3">
    <source>
        <dbReference type="ARBA" id="ARBA00004496"/>
    </source>
</evidence>
<evidence type="ECO:0000313" key="18">
    <source>
        <dbReference type="EMBL" id="SEV82297.1"/>
    </source>
</evidence>
<protein>
    <recommendedName>
        <fullName evidence="16">Hypoxanthine phosphoribosyltransferase</fullName>
        <ecNumber evidence="16">2.4.2.8</ecNumber>
    </recommendedName>
</protein>
<reference evidence="18 19" key="1">
    <citation type="submission" date="2016-10" db="EMBL/GenBank/DDBJ databases">
        <authorList>
            <person name="de Groot N.N."/>
        </authorList>
    </citation>
    <scope>NUCLEOTIDE SEQUENCE [LARGE SCALE GENOMIC DNA]</scope>
    <source>
        <strain evidence="18 19">DSM 9179</strain>
    </source>
</reference>
<dbReference type="GO" id="GO:0005829">
    <property type="term" value="C:cytosol"/>
    <property type="evidence" value="ECO:0007669"/>
    <property type="project" value="TreeGrafter"/>
</dbReference>
<dbReference type="InterPro" id="IPR029057">
    <property type="entry name" value="PRTase-like"/>
</dbReference>
<keyword evidence="12 16" id="KW-0547">Nucleotide-binding</keyword>
<dbReference type="Proteomes" id="UP000199701">
    <property type="component" value="Unassembled WGS sequence"/>
</dbReference>
<evidence type="ECO:0000256" key="5">
    <source>
        <dbReference type="ARBA" id="ARBA00004676"/>
    </source>
</evidence>
<keyword evidence="13 16" id="KW-0460">Magnesium</keyword>
<dbReference type="GO" id="GO:0032264">
    <property type="term" value="P:IMP salvage"/>
    <property type="evidence" value="ECO:0007669"/>
    <property type="project" value="UniProtKB-UniPathway"/>
</dbReference>
<keyword evidence="9 16" id="KW-0808">Transferase</keyword>
<evidence type="ECO:0000256" key="9">
    <source>
        <dbReference type="ARBA" id="ARBA00022679"/>
    </source>
</evidence>
<dbReference type="EC" id="2.4.2.8" evidence="16"/>
<dbReference type="PANTHER" id="PTHR43340">
    <property type="entry name" value="HYPOXANTHINE-GUANINE PHOSPHORIBOSYLTRANSFERASE"/>
    <property type="match status" value="1"/>
</dbReference>
<dbReference type="GO" id="GO:0032263">
    <property type="term" value="P:GMP salvage"/>
    <property type="evidence" value="ECO:0007669"/>
    <property type="project" value="TreeGrafter"/>
</dbReference>
<keyword evidence="7 16" id="KW-0963">Cytoplasm</keyword>
<evidence type="ECO:0000256" key="14">
    <source>
        <dbReference type="ARBA" id="ARBA00048811"/>
    </source>
</evidence>
<evidence type="ECO:0000256" key="12">
    <source>
        <dbReference type="ARBA" id="ARBA00022741"/>
    </source>
</evidence>